<name>A0A1F6AAG6_9BACT</name>
<dbReference type="Proteomes" id="UP000177092">
    <property type="component" value="Unassembled WGS sequence"/>
</dbReference>
<comment type="caution">
    <text evidence="1">The sequence shown here is derived from an EMBL/GenBank/DDBJ whole genome shotgun (WGS) entry which is preliminary data.</text>
</comment>
<proteinExistence type="predicted"/>
<protein>
    <submittedName>
        <fullName evidence="1">Uncharacterized protein</fullName>
    </submittedName>
</protein>
<accession>A0A1F6AAG6</accession>
<gene>
    <name evidence="1" type="ORF">A3D03_01375</name>
</gene>
<reference evidence="1 2" key="1">
    <citation type="journal article" date="2016" name="Nat. Commun.">
        <title>Thousands of microbial genomes shed light on interconnected biogeochemical processes in an aquifer system.</title>
        <authorList>
            <person name="Anantharaman K."/>
            <person name="Brown C.T."/>
            <person name="Hug L.A."/>
            <person name="Sharon I."/>
            <person name="Castelle C.J."/>
            <person name="Probst A.J."/>
            <person name="Thomas B.C."/>
            <person name="Singh A."/>
            <person name="Wilkins M.J."/>
            <person name="Karaoz U."/>
            <person name="Brodie E.L."/>
            <person name="Williams K.H."/>
            <person name="Hubbard S.S."/>
            <person name="Banfield J.F."/>
        </authorList>
    </citation>
    <scope>NUCLEOTIDE SEQUENCE [LARGE SCALE GENOMIC DNA]</scope>
</reference>
<organism evidence="1 2">
    <name type="scientific">Candidatus Gottesmanbacteria bacterium RIFCSPHIGHO2_02_FULL_40_13</name>
    <dbReference type="NCBI Taxonomy" id="1798384"/>
    <lineage>
        <taxon>Bacteria</taxon>
        <taxon>Candidatus Gottesmaniibacteriota</taxon>
    </lineage>
</organism>
<evidence type="ECO:0000313" key="2">
    <source>
        <dbReference type="Proteomes" id="UP000177092"/>
    </source>
</evidence>
<dbReference type="STRING" id="1798384.A3D03_01375"/>
<dbReference type="EMBL" id="MFJN01000016">
    <property type="protein sequence ID" value="OGG21779.1"/>
    <property type="molecule type" value="Genomic_DNA"/>
</dbReference>
<evidence type="ECO:0000313" key="1">
    <source>
        <dbReference type="EMBL" id="OGG21779.1"/>
    </source>
</evidence>
<sequence>MKNTVYVLGNPLVKTDRKAFDLLPLLSQKFSAFKFEFYDPTEDIDLKDKSDLIMLDTGINLKKTALFRDLKYFELSPRNSVHDYDLPLQLGLMKKLGKFKKLYIIAVPARGKTSKILQEVKAILAAI</sequence>
<dbReference type="AlphaFoldDB" id="A0A1F6AAG6"/>